<reference evidence="2" key="1">
    <citation type="submission" date="2024-06" db="EMBL/GenBank/DDBJ databases">
        <title>Multi-omics analyses provide insights into the biosynthesis of the anticancer antibiotic pleurotin in Hohenbuehelia grisea.</title>
        <authorList>
            <person name="Weaver J.A."/>
            <person name="Alberti F."/>
        </authorList>
    </citation>
    <scope>NUCLEOTIDE SEQUENCE [LARGE SCALE GENOMIC DNA]</scope>
    <source>
        <strain evidence="2">T-177</strain>
    </source>
</reference>
<keyword evidence="2" id="KW-1185">Reference proteome</keyword>
<proteinExistence type="predicted"/>
<evidence type="ECO:0000313" key="1">
    <source>
        <dbReference type="EMBL" id="KAL0961218.1"/>
    </source>
</evidence>
<evidence type="ECO:0000313" key="2">
    <source>
        <dbReference type="Proteomes" id="UP001556367"/>
    </source>
</evidence>
<dbReference type="Proteomes" id="UP001556367">
    <property type="component" value="Unassembled WGS sequence"/>
</dbReference>
<name>A0ABR3JZ30_9AGAR</name>
<accession>A0ABR3JZ30</accession>
<protein>
    <submittedName>
        <fullName evidence="1">Uncharacterized protein</fullName>
    </submittedName>
</protein>
<gene>
    <name evidence="1" type="ORF">HGRIS_006185</name>
</gene>
<dbReference type="EMBL" id="JASNQZ010000001">
    <property type="protein sequence ID" value="KAL0961218.1"/>
    <property type="molecule type" value="Genomic_DNA"/>
</dbReference>
<sequence>MCLYGSNNIDHIQHASSSLHIVTFVTQRRNFGHSVMSASRNYKYLARRNLNQTTFPSSSHLLVVGSRVTGIGAPSEGDDQRFPMRLRKPSWTRLGQRVAYPVLNLSSS</sequence>
<organism evidence="1 2">
    <name type="scientific">Hohenbuehelia grisea</name>
    <dbReference type="NCBI Taxonomy" id="104357"/>
    <lineage>
        <taxon>Eukaryota</taxon>
        <taxon>Fungi</taxon>
        <taxon>Dikarya</taxon>
        <taxon>Basidiomycota</taxon>
        <taxon>Agaricomycotina</taxon>
        <taxon>Agaricomycetes</taxon>
        <taxon>Agaricomycetidae</taxon>
        <taxon>Agaricales</taxon>
        <taxon>Pleurotineae</taxon>
        <taxon>Pleurotaceae</taxon>
        <taxon>Hohenbuehelia</taxon>
    </lineage>
</organism>
<comment type="caution">
    <text evidence="1">The sequence shown here is derived from an EMBL/GenBank/DDBJ whole genome shotgun (WGS) entry which is preliminary data.</text>
</comment>